<protein>
    <submittedName>
        <fullName evidence="1">Uncharacterized protein</fullName>
    </submittedName>
</protein>
<organism evidence="1 2">
    <name type="scientific">Ziziphus jujuba var. spinosa</name>
    <dbReference type="NCBI Taxonomy" id="714518"/>
    <lineage>
        <taxon>Eukaryota</taxon>
        <taxon>Viridiplantae</taxon>
        <taxon>Streptophyta</taxon>
        <taxon>Embryophyta</taxon>
        <taxon>Tracheophyta</taxon>
        <taxon>Spermatophyta</taxon>
        <taxon>Magnoliopsida</taxon>
        <taxon>eudicotyledons</taxon>
        <taxon>Gunneridae</taxon>
        <taxon>Pentapetalae</taxon>
        <taxon>rosids</taxon>
        <taxon>fabids</taxon>
        <taxon>Rosales</taxon>
        <taxon>Rhamnaceae</taxon>
        <taxon>Paliureae</taxon>
        <taxon>Ziziphus</taxon>
    </lineage>
</organism>
<comment type="caution">
    <text evidence="1">The sequence shown here is derived from an EMBL/GenBank/DDBJ whole genome shotgun (WGS) entry which is preliminary data.</text>
</comment>
<reference evidence="1" key="1">
    <citation type="journal article" date="2021" name="Front. Plant Sci.">
        <title>Chromosome-Scale Genome Assembly for Chinese Sour Jujube and Insights Into Its Genome Evolution and Domestication Signature.</title>
        <authorList>
            <person name="Shen L.-Y."/>
            <person name="Luo H."/>
            <person name="Wang X.-L."/>
            <person name="Wang X.-M."/>
            <person name="Qiu X.-J."/>
            <person name="Liu H."/>
            <person name="Zhou S.-S."/>
            <person name="Jia K.-H."/>
            <person name="Nie S."/>
            <person name="Bao Y.-T."/>
            <person name="Zhang R.-G."/>
            <person name="Yun Q.-Z."/>
            <person name="Chai Y.-H."/>
            <person name="Lu J.-Y."/>
            <person name="Li Y."/>
            <person name="Zhao S.-W."/>
            <person name="Mao J.-F."/>
            <person name="Jia S.-G."/>
            <person name="Mao Y.-M."/>
        </authorList>
    </citation>
    <scope>NUCLEOTIDE SEQUENCE</scope>
    <source>
        <strain evidence="1">AT0</strain>
        <tissue evidence="1">Leaf</tissue>
    </source>
</reference>
<evidence type="ECO:0000313" key="1">
    <source>
        <dbReference type="EMBL" id="KAH7528289.1"/>
    </source>
</evidence>
<dbReference type="Proteomes" id="UP000813462">
    <property type="component" value="Unassembled WGS sequence"/>
</dbReference>
<gene>
    <name evidence="1" type="ORF">FEM48_Zijuj05G0056800</name>
</gene>
<proteinExistence type="predicted"/>
<name>A0A978VD50_ZIZJJ</name>
<dbReference type="AlphaFoldDB" id="A0A978VD50"/>
<accession>A0A978VD50</accession>
<evidence type="ECO:0000313" key="2">
    <source>
        <dbReference type="Proteomes" id="UP000813462"/>
    </source>
</evidence>
<dbReference type="EMBL" id="JAEACU010000005">
    <property type="protein sequence ID" value="KAH7528289.1"/>
    <property type="molecule type" value="Genomic_DNA"/>
</dbReference>
<sequence length="93" mass="10728">MENCKPCALYQISPRSEFDSKHVCFLCMVIKCVMQVHKDFLELSWVSLIPSPSCVLHFLICGDAFQYLLNRMPSDLYCRLLADFCDNLLTCIV</sequence>